<evidence type="ECO:0000256" key="2">
    <source>
        <dbReference type="ARBA" id="ARBA00023125"/>
    </source>
</evidence>
<dbReference type="PANTHER" id="PTHR33204:SF37">
    <property type="entry name" value="HTH-TYPE TRANSCRIPTIONAL REGULATOR YODB"/>
    <property type="match status" value="1"/>
</dbReference>
<organism evidence="5 6">
    <name type="scientific">Vibrio diabolicus</name>
    <dbReference type="NCBI Taxonomy" id="50719"/>
    <lineage>
        <taxon>Bacteria</taxon>
        <taxon>Pseudomonadati</taxon>
        <taxon>Pseudomonadota</taxon>
        <taxon>Gammaproteobacteria</taxon>
        <taxon>Vibrionales</taxon>
        <taxon>Vibrionaceae</taxon>
        <taxon>Vibrio</taxon>
        <taxon>Vibrio diabolicus subgroup</taxon>
    </lineage>
</organism>
<evidence type="ECO:0000313" key="5">
    <source>
        <dbReference type="EMBL" id="QRG83991.1"/>
    </source>
</evidence>
<dbReference type="EMBL" id="CP069195">
    <property type="protein sequence ID" value="QRG83991.1"/>
    <property type="molecule type" value="Genomic_DNA"/>
</dbReference>
<dbReference type="Gene3D" id="1.10.10.10">
    <property type="entry name" value="Winged helix-like DNA-binding domain superfamily/Winged helix DNA-binding domain"/>
    <property type="match status" value="1"/>
</dbReference>
<dbReference type="GO" id="GO:0003677">
    <property type="term" value="F:DNA binding"/>
    <property type="evidence" value="ECO:0007669"/>
    <property type="project" value="UniProtKB-KW"/>
</dbReference>
<protein>
    <submittedName>
        <fullName evidence="5">Helix-turn-helix transcriptional regulator</fullName>
    </submittedName>
</protein>
<accession>A0AA92R8J4</accession>
<dbReference type="Proteomes" id="UP000596337">
    <property type="component" value="Chromosome 1"/>
</dbReference>
<keyword evidence="2" id="KW-0238">DNA-binding</keyword>
<dbReference type="SUPFAM" id="SSF46785">
    <property type="entry name" value="Winged helix' DNA-binding domain"/>
    <property type="match status" value="1"/>
</dbReference>
<proteinExistence type="predicted"/>
<gene>
    <name evidence="5" type="ORF">JOS67_06730</name>
</gene>
<sequence length="115" mass="13506">MKVTKKVVNHQVQPDDYCSVDKYLTLISTKWTAHIVWLLGQSDEMRFGQIRKQLALVSSKVLTERLKLLQQYGFVWRRQEDTIPVTVNYGLTHKGKEFAQIVNFIVHKADDWDSR</sequence>
<evidence type="ECO:0000313" key="6">
    <source>
        <dbReference type="Proteomes" id="UP000596337"/>
    </source>
</evidence>
<evidence type="ECO:0000256" key="1">
    <source>
        <dbReference type="ARBA" id="ARBA00023015"/>
    </source>
</evidence>
<reference evidence="5 6" key="1">
    <citation type="submission" date="2021-01" db="EMBL/GenBank/DDBJ databases">
        <title>Characterization of a novel blaVMB-2- harboring plasmid in Vibrio diabolicus.</title>
        <authorList>
            <person name="Liu M."/>
        </authorList>
    </citation>
    <scope>NUCLEOTIDE SEQUENCE [LARGE SCALE GENOMIC DNA]</scope>
    <source>
        <strain evidence="5 6">SLV18</strain>
    </source>
</reference>
<keyword evidence="1" id="KW-0805">Transcription regulation</keyword>
<dbReference type="Pfam" id="PF01638">
    <property type="entry name" value="HxlR"/>
    <property type="match status" value="1"/>
</dbReference>
<name>A0AA92R8J4_9VIBR</name>
<evidence type="ECO:0000256" key="3">
    <source>
        <dbReference type="ARBA" id="ARBA00023163"/>
    </source>
</evidence>
<dbReference type="InterPro" id="IPR036390">
    <property type="entry name" value="WH_DNA-bd_sf"/>
</dbReference>
<dbReference type="InterPro" id="IPR036388">
    <property type="entry name" value="WH-like_DNA-bd_sf"/>
</dbReference>
<dbReference type="InterPro" id="IPR002577">
    <property type="entry name" value="HTH_HxlR"/>
</dbReference>
<keyword evidence="3" id="KW-0804">Transcription</keyword>
<dbReference type="PANTHER" id="PTHR33204">
    <property type="entry name" value="TRANSCRIPTIONAL REGULATOR, MARR FAMILY"/>
    <property type="match status" value="1"/>
</dbReference>
<evidence type="ECO:0000259" key="4">
    <source>
        <dbReference type="PROSITE" id="PS51118"/>
    </source>
</evidence>
<dbReference type="PROSITE" id="PS51118">
    <property type="entry name" value="HTH_HXLR"/>
    <property type="match status" value="1"/>
</dbReference>
<dbReference type="RefSeq" id="WP_203347148.1">
    <property type="nucleotide sequence ID" value="NZ_CANMIY010000014.1"/>
</dbReference>
<dbReference type="AlphaFoldDB" id="A0AA92R8J4"/>
<feature type="domain" description="HTH hxlR-type" evidence="4">
    <location>
        <begin position="18"/>
        <end position="115"/>
    </location>
</feature>